<sequence>MRIITGSAKGLQLKAPRGLNTRPTADKVKGSIFNILGTLVVDAIVLDLFAGTGNLGLEALSRGADTAIFVDNTSTIIIKENAIHTKLIDRCEIYRADVVRSLEKLILQGKRFDLIFCDPPYNQGYVGQVLSRIDGSNILKDGGVVILEHSRHELIDCHWQNISVIRSERYGETMVSFLSQKQE</sequence>
<evidence type="ECO:0000313" key="3">
    <source>
        <dbReference type="EMBL" id="TCL39911.1"/>
    </source>
</evidence>
<dbReference type="RefSeq" id="WP_132073949.1">
    <property type="nucleotide sequence ID" value="NZ_DAMAKO010000002.1"/>
</dbReference>
<dbReference type="AlphaFoldDB" id="A0A4R1QBU6"/>
<keyword evidence="2 3" id="KW-0808">Transferase</keyword>
<gene>
    <name evidence="3" type="ORF">EV210_101108</name>
</gene>
<proteinExistence type="predicted"/>
<dbReference type="EMBL" id="SLUI01000001">
    <property type="protein sequence ID" value="TCL39911.1"/>
    <property type="molecule type" value="Genomic_DNA"/>
</dbReference>
<evidence type="ECO:0000313" key="4">
    <source>
        <dbReference type="Proteomes" id="UP000295063"/>
    </source>
</evidence>
<accession>A0A4R1QBU6</accession>
<comment type="caution">
    <text evidence="3">The sequence shown here is derived from an EMBL/GenBank/DDBJ whole genome shotgun (WGS) entry which is preliminary data.</text>
</comment>
<dbReference type="InterPro" id="IPR029063">
    <property type="entry name" value="SAM-dependent_MTases_sf"/>
</dbReference>
<dbReference type="CDD" id="cd02440">
    <property type="entry name" value="AdoMet_MTases"/>
    <property type="match status" value="1"/>
</dbReference>
<dbReference type="NCBIfam" id="TIGR00095">
    <property type="entry name" value="16S rRNA (guanine(966)-N(2))-methyltransferase RsmD"/>
    <property type="match status" value="1"/>
</dbReference>
<dbReference type="GO" id="GO:0003676">
    <property type="term" value="F:nucleic acid binding"/>
    <property type="evidence" value="ECO:0007669"/>
    <property type="project" value="InterPro"/>
</dbReference>
<dbReference type="GO" id="GO:0008168">
    <property type="term" value="F:methyltransferase activity"/>
    <property type="evidence" value="ECO:0007669"/>
    <property type="project" value="UniProtKB-KW"/>
</dbReference>
<dbReference type="PANTHER" id="PTHR43542:SF1">
    <property type="entry name" value="METHYLTRANSFERASE"/>
    <property type="match status" value="1"/>
</dbReference>
<evidence type="ECO:0000256" key="1">
    <source>
        <dbReference type="ARBA" id="ARBA00022603"/>
    </source>
</evidence>
<dbReference type="Gene3D" id="3.40.50.150">
    <property type="entry name" value="Vaccinia Virus protein VP39"/>
    <property type="match status" value="1"/>
</dbReference>
<keyword evidence="4" id="KW-1185">Reference proteome</keyword>
<dbReference type="SUPFAM" id="SSF53335">
    <property type="entry name" value="S-adenosyl-L-methionine-dependent methyltransferases"/>
    <property type="match status" value="1"/>
</dbReference>
<dbReference type="InterPro" id="IPR002052">
    <property type="entry name" value="DNA_methylase_N6_adenine_CS"/>
</dbReference>
<dbReference type="Pfam" id="PF03602">
    <property type="entry name" value="Cons_hypoth95"/>
    <property type="match status" value="1"/>
</dbReference>
<dbReference type="Proteomes" id="UP000295063">
    <property type="component" value="Unassembled WGS sequence"/>
</dbReference>
<dbReference type="InterPro" id="IPR004398">
    <property type="entry name" value="RNA_MeTrfase_RsmD"/>
</dbReference>
<dbReference type="GO" id="GO:0031167">
    <property type="term" value="P:rRNA methylation"/>
    <property type="evidence" value="ECO:0007669"/>
    <property type="project" value="InterPro"/>
</dbReference>
<protein>
    <submittedName>
        <fullName evidence="3">16S rRNA (Guanine(966)-N(2))-methyltransferase RsmD</fullName>
    </submittedName>
</protein>
<dbReference type="PIRSF" id="PIRSF004553">
    <property type="entry name" value="CHP00095"/>
    <property type="match status" value="1"/>
</dbReference>
<dbReference type="PROSITE" id="PS00092">
    <property type="entry name" value="N6_MTASE"/>
    <property type="match status" value="1"/>
</dbReference>
<organism evidence="3 4">
    <name type="scientific">Anaerospora hongkongensis</name>
    <dbReference type="NCBI Taxonomy" id="244830"/>
    <lineage>
        <taxon>Bacteria</taxon>
        <taxon>Bacillati</taxon>
        <taxon>Bacillota</taxon>
        <taxon>Negativicutes</taxon>
        <taxon>Selenomonadales</taxon>
        <taxon>Sporomusaceae</taxon>
        <taxon>Anaerospora</taxon>
    </lineage>
</organism>
<keyword evidence="1 3" id="KW-0489">Methyltransferase</keyword>
<dbReference type="PANTHER" id="PTHR43542">
    <property type="entry name" value="METHYLTRANSFERASE"/>
    <property type="match status" value="1"/>
</dbReference>
<dbReference type="OrthoDB" id="9803017at2"/>
<name>A0A4R1QBU6_9FIRM</name>
<evidence type="ECO:0000256" key="2">
    <source>
        <dbReference type="ARBA" id="ARBA00022679"/>
    </source>
</evidence>
<reference evidence="3 4" key="1">
    <citation type="submission" date="2019-03" db="EMBL/GenBank/DDBJ databases">
        <title>Genomic Encyclopedia of Type Strains, Phase IV (KMG-IV): sequencing the most valuable type-strain genomes for metagenomic binning, comparative biology and taxonomic classification.</title>
        <authorList>
            <person name="Goeker M."/>
        </authorList>
    </citation>
    <scope>NUCLEOTIDE SEQUENCE [LARGE SCALE GENOMIC DNA]</scope>
    <source>
        <strain evidence="3 4">DSM 15969</strain>
    </source>
</reference>